<sequence>MSSVPLLVAIDFVVKVRVVSSHTVGTTTPSITFDMLSIYTSLISTLGRWEQQQRVGPGDQMWQSTRPVPAGAPFPAPSESPGSTARPAGWVAKPVEERARRGSQKSVSRLGWSVEQSAAVRGSELLHCQVLGLGERESPRVPSENPGSSSRAGCPRNYPSFGAARQVGQGPAT</sequence>
<evidence type="ECO:0000256" key="1">
    <source>
        <dbReference type="SAM" id="MobiDB-lite"/>
    </source>
</evidence>
<keyword evidence="2" id="KW-0732">Signal</keyword>
<dbReference type="RefSeq" id="XP_046015156.1">
    <property type="nucleotide sequence ID" value="XM_046163494.1"/>
</dbReference>
<feature type="chain" id="PRO_5040478804" evidence="2">
    <location>
        <begin position="22"/>
        <end position="173"/>
    </location>
</feature>
<comment type="caution">
    <text evidence="3">The sequence shown here is derived from an EMBL/GenBank/DDBJ whole genome shotgun (WGS) entry which is preliminary data.</text>
</comment>
<reference evidence="3" key="1">
    <citation type="journal article" date="2021" name="Nat. Commun.">
        <title>Genetic determinants of endophytism in the Arabidopsis root mycobiome.</title>
        <authorList>
            <person name="Mesny F."/>
            <person name="Miyauchi S."/>
            <person name="Thiergart T."/>
            <person name="Pickel B."/>
            <person name="Atanasova L."/>
            <person name="Karlsson M."/>
            <person name="Huettel B."/>
            <person name="Barry K.W."/>
            <person name="Haridas S."/>
            <person name="Chen C."/>
            <person name="Bauer D."/>
            <person name="Andreopoulos W."/>
            <person name="Pangilinan J."/>
            <person name="LaButti K."/>
            <person name="Riley R."/>
            <person name="Lipzen A."/>
            <person name="Clum A."/>
            <person name="Drula E."/>
            <person name="Henrissat B."/>
            <person name="Kohler A."/>
            <person name="Grigoriev I.V."/>
            <person name="Martin F.M."/>
            <person name="Hacquard S."/>
        </authorList>
    </citation>
    <scope>NUCLEOTIDE SEQUENCE</scope>
    <source>
        <strain evidence="3">MPI-CAGE-CH-0230</strain>
    </source>
</reference>
<feature type="region of interest" description="Disordered" evidence="1">
    <location>
        <begin position="134"/>
        <end position="173"/>
    </location>
</feature>
<accession>A0A9P8YAR9</accession>
<dbReference type="Proteomes" id="UP000756346">
    <property type="component" value="Unassembled WGS sequence"/>
</dbReference>
<gene>
    <name evidence="3" type="ORF">B0I36DRAFT_87401</name>
</gene>
<keyword evidence="4" id="KW-1185">Reference proteome</keyword>
<dbReference type="EMBL" id="JAGTJQ010000003">
    <property type="protein sequence ID" value="KAH7035063.1"/>
    <property type="molecule type" value="Genomic_DNA"/>
</dbReference>
<evidence type="ECO:0000313" key="4">
    <source>
        <dbReference type="Proteomes" id="UP000756346"/>
    </source>
</evidence>
<dbReference type="AlphaFoldDB" id="A0A9P8YAR9"/>
<proteinExistence type="predicted"/>
<name>A0A9P8YAR9_9PEZI</name>
<evidence type="ECO:0000256" key="2">
    <source>
        <dbReference type="SAM" id="SignalP"/>
    </source>
</evidence>
<organism evidence="3 4">
    <name type="scientific">Microdochium trichocladiopsis</name>
    <dbReference type="NCBI Taxonomy" id="1682393"/>
    <lineage>
        <taxon>Eukaryota</taxon>
        <taxon>Fungi</taxon>
        <taxon>Dikarya</taxon>
        <taxon>Ascomycota</taxon>
        <taxon>Pezizomycotina</taxon>
        <taxon>Sordariomycetes</taxon>
        <taxon>Xylariomycetidae</taxon>
        <taxon>Xylariales</taxon>
        <taxon>Microdochiaceae</taxon>
        <taxon>Microdochium</taxon>
    </lineage>
</organism>
<dbReference type="GeneID" id="70193040"/>
<feature type="signal peptide" evidence="2">
    <location>
        <begin position="1"/>
        <end position="21"/>
    </location>
</feature>
<evidence type="ECO:0000313" key="3">
    <source>
        <dbReference type="EMBL" id="KAH7035063.1"/>
    </source>
</evidence>
<protein>
    <submittedName>
        <fullName evidence="3">Uncharacterized protein</fullName>
    </submittedName>
</protein>
<feature type="region of interest" description="Disordered" evidence="1">
    <location>
        <begin position="68"/>
        <end position="111"/>
    </location>
</feature>